<organism evidence="3 4">
    <name type="scientific">Acidianus hospitalis</name>
    <dbReference type="NCBI Taxonomy" id="563177"/>
    <lineage>
        <taxon>Archaea</taxon>
        <taxon>Thermoproteota</taxon>
        <taxon>Thermoprotei</taxon>
        <taxon>Sulfolobales</taxon>
        <taxon>Sulfolobaceae</taxon>
        <taxon>Acidianus</taxon>
    </lineage>
</organism>
<keyword evidence="3" id="KW-0413">Isomerase</keyword>
<dbReference type="EC" id="5.3.1.16" evidence="3"/>
<comment type="caution">
    <text evidence="3">The sequence shown here is derived from an EMBL/GenBank/DDBJ whole genome shotgun (WGS) entry which is preliminary data.</text>
</comment>
<dbReference type="Gene3D" id="3.20.20.70">
    <property type="entry name" value="Aldolase class I"/>
    <property type="match status" value="1"/>
</dbReference>
<evidence type="ECO:0000313" key="3">
    <source>
        <dbReference type="EMBL" id="PVU76479.1"/>
    </source>
</evidence>
<keyword evidence="2" id="KW-0028">Amino-acid biosynthesis</keyword>
<dbReference type="GO" id="GO:0003949">
    <property type="term" value="F:1-(5-phosphoribosyl)-5-[(5-phosphoribosylamino)methylideneamino]imidazole-4-carboxamide isomerase activity"/>
    <property type="evidence" value="ECO:0007669"/>
    <property type="project" value="UniProtKB-EC"/>
</dbReference>
<dbReference type="PANTHER" id="PTHR43090">
    <property type="entry name" value="1-(5-PHOSPHORIBOSYL)-5-[(5-PHOSPHORIBOSYLAMINO)METHYLIDENEAMINO] IMIDAZOLE-4-CARBOXAMIDE ISOMERASE"/>
    <property type="match status" value="1"/>
</dbReference>
<dbReference type="GO" id="GO:0000162">
    <property type="term" value="P:L-tryptophan biosynthetic process"/>
    <property type="evidence" value="ECO:0007669"/>
    <property type="project" value="TreeGrafter"/>
</dbReference>
<dbReference type="EMBL" id="QEFD01000095">
    <property type="protein sequence ID" value="PVU76479.1"/>
    <property type="molecule type" value="Genomic_DNA"/>
</dbReference>
<proteinExistence type="inferred from homology"/>
<dbReference type="PANTHER" id="PTHR43090:SF2">
    <property type="entry name" value="1-(5-PHOSPHORIBOSYL)-5-[(5-PHOSPHORIBOSYLAMINO)METHYLIDENEAMINO] IMIDAZOLE-4-CARBOXAMIDE ISOMERASE"/>
    <property type="match status" value="1"/>
</dbReference>
<dbReference type="InterPro" id="IPR011060">
    <property type="entry name" value="RibuloseP-bd_barrel"/>
</dbReference>
<evidence type="ECO:0000256" key="2">
    <source>
        <dbReference type="RuleBase" id="RU003657"/>
    </source>
</evidence>
<dbReference type="NCBIfam" id="NF010113">
    <property type="entry name" value="PRK13586.1"/>
    <property type="match status" value="1"/>
</dbReference>
<gene>
    <name evidence="3" type="ORF">DDW13_02965</name>
</gene>
<reference evidence="3 4" key="1">
    <citation type="journal article" date="2015" name="Appl. Environ. Microbiol.">
        <title>Nanoarchaeota, Their Sulfolobales Host, and Nanoarchaeota Virus Distribution across Yellowstone National Park Hot Springs.</title>
        <authorList>
            <person name="Munson-McGee J.H."/>
            <person name="Field E.K."/>
            <person name="Bateson M."/>
            <person name="Rooney C."/>
            <person name="Stepanauskas R."/>
            <person name="Young M.J."/>
        </authorList>
    </citation>
    <scope>NUCLEOTIDE SEQUENCE [LARGE SCALE GENOMIC DNA]</scope>
    <source>
        <strain evidence="3">SCGC AC-742_N10</strain>
    </source>
</reference>
<keyword evidence="2" id="KW-0368">Histidine biosynthesis</keyword>
<sequence>MYVVPSIDISQGKAVKRVRGVKGTGIIIGDPIKVAENIYSLGYDTVHIVDLDAAENLGNNEEIIAGIARIGFKRIEVGGGIRSIEKANRMLSLGITEIVVSSILFTNKEEFDKMSELLGDRLFFSIDYCEGKTLIKGWKEEAKSVDETISLLKNYDIKGVIFTYVCNEGTKKGIDENISIYSSRVNKLKGYAGGINNINDLLKLKESKIDFAIVGMSFYSGSLKGVKYV</sequence>
<dbReference type="AlphaFoldDB" id="A0A2T9X8R1"/>
<evidence type="ECO:0000313" key="4">
    <source>
        <dbReference type="Proteomes" id="UP000245638"/>
    </source>
</evidence>
<name>A0A2T9X8R1_9CREN</name>
<dbReference type="Pfam" id="PF00977">
    <property type="entry name" value="His_biosynth"/>
    <property type="match status" value="1"/>
</dbReference>
<dbReference type="GO" id="GO:0000105">
    <property type="term" value="P:L-histidine biosynthetic process"/>
    <property type="evidence" value="ECO:0007669"/>
    <property type="project" value="UniProtKB-KW"/>
</dbReference>
<dbReference type="InterPro" id="IPR044524">
    <property type="entry name" value="Isoase_HisA-like"/>
</dbReference>
<dbReference type="SUPFAM" id="SSF51366">
    <property type="entry name" value="Ribulose-phoshate binding barrel"/>
    <property type="match status" value="1"/>
</dbReference>
<dbReference type="GO" id="GO:0005737">
    <property type="term" value="C:cytoplasm"/>
    <property type="evidence" value="ECO:0007669"/>
    <property type="project" value="TreeGrafter"/>
</dbReference>
<protein>
    <submittedName>
        <fullName evidence="3">1-(5-phosphoribosyl)-5-((5-phosphoribosylamino)methylideneamino)imidazole-4-carboxamide isomerase</fullName>
        <ecNumber evidence="3">5.3.1.16</ecNumber>
    </submittedName>
</protein>
<dbReference type="InterPro" id="IPR006062">
    <property type="entry name" value="His_biosynth"/>
</dbReference>
<comment type="similarity">
    <text evidence="1 2">Belongs to the HisA/HisF family.</text>
</comment>
<accession>A0A2T9X8R1</accession>
<dbReference type="Proteomes" id="UP000245638">
    <property type="component" value="Unassembled WGS sequence"/>
</dbReference>
<evidence type="ECO:0000256" key="1">
    <source>
        <dbReference type="ARBA" id="ARBA00009667"/>
    </source>
</evidence>
<dbReference type="InterPro" id="IPR013785">
    <property type="entry name" value="Aldolase_TIM"/>
</dbReference>